<accession>A0A4Q4M9V9</accession>
<dbReference type="EMBL" id="PDXA01000029">
    <property type="protein sequence ID" value="RYN46545.1"/>
    <property type="molecule type" value="Genomic_DNA"/>
</dbReference>
<organism evidence="3 4">
    <name type="scientific">Alternaria tenuissima</name>
    <dbReference type="NCBI Taxonomy" id="119927"/>
    <lineage>
        <taxon>Eukaryota</taxon>
        <taxon>Fungi</taxon>
        <taxon>Dikarya</taxon>
        <taxon>Ascomycota</taxon>
        <taxon>Pezizomycotina</taxon>
        <taxon>Dothideomycetes</taxon>
        <taxon>Pleosporomycetidae</taxon>
        <taxon>Pleosporales</taxon>
        <taxon>Pleosporineae</taxon>
        <taxon>Pleosporaceae</taxon>
        <taxon>Alternaria</taxon>
        <taxon>Alternaria sect. Alternaria</taxon>
        <taxon>Alternaria alternata complex</taxon>
    </lineage>
</organism>
<comment type="catalytic activity">
    <reaction evidence="2">
        <text>N(6)-D-ribulosyl-L-lysyl-[protein] + ATP = N(6)-(3-O-phospho-D-ribulosyl)-L-lysyl-[protein] + ADP + H(+)</text>
        <dbReference type="Rhea" id="RHEA:48432"/>
        <dbReference type="Rhea" id="RHEA-COMP:12103"/>
        <dbReference type="Rhea" id="RHEA-COMP:12104"/>
        <dbReference type="ChEBI" id="CHEBI:15378"/>
        <dbReference type="ChEBI" id="CHEBI:30616"/>
        <dbReference type="ChEBI" id="CHEBI:90418"/>
        <dbReference type="ChEBI" id="CHEBI:90420"/>
        <dbReference type="ChEBI" id="CHEBI:456216"/>
        <dbReference type="EC" id="2.7.1.172"/>
    </reaction>
    <physiologicalReaction direction="left-to-right" evidence="2">
        <dbReference type="Rhea" id="RHEA:48433"/>
    </physiologicalReaction>
</comment>
<dbReference type="GO" id="GO:0102193">
    <property type="term" value="F:protein-ribulosamine 3-kinase activity"/>
    <property type="evidence" value="ECO:0007669"/>
    <property type="project" value="UniProtKB-EC"/>
</dbReference>
<dbReference type="Pfam" id="PF03881">
    <property type="entry name" value="Fructosamin_kin"/>
    <property type="match status" value="1"/>
</dbReference>
<evidence type="ECO:0000256" key="1">
    <source>
        <dbReference type="ARBA" id="ARBA00011961"/>
    </source>
</evidence>
<dbReference type="Gene3D" id="3.90.1200.10">
    <property type="match status" value="1"/>
</dbReference>
<proteinExistence type="predicted"/>
<dbReference type="SUPFAM" id="SSF56112">
    <property type="entry name" value="Protein kinase-like (PK-like)"/>
    <property type="match status" value="1"/>
</dbReference>
<evidence type="ECO:0000256" key="2">
    <source>
        <dbReference type="ARBA" id="ARBA00048655"/>
    </source>
</evidence>
<dbReference type="EC" id="2.7.1.172" evidence="1"/>
<protein>
    <recommendedName>
        <fullName evidence="1">protein-ribulosamine 3-kinase</fullName>
        <ecNumber evidence="1">2.7.1.172</ecNumber>
    </recommendedName>
</protein>
<dbReference type="Proteomes" id="UP000292402">
    <property type="component" value="Unassembled WGS sequence"/>
</dbReference>
<dbReference type="InterPro" id="IPR011009">
    <property type="entry name" value="Kinase-like_dom_sf"/>
</dbReference>
<sequence length="368" mass="42493">MNVATSLQTLIDNSRVESPSYDGNFRVDGNVLKKFPQGTKVISAHRFGASAWTVTARLHLLLPDDTEERYFLKSAPEKHGRTLMEGEFNAMSELYKWAPYLVPKPHSWGQYEFEDPEAYFFLSEYIDMSDRMPDPNQLCKKLARLHRESISPTGHYGFHVTTCQGRAAQSVAWEENWTKFYVKLLQHVIDVDFDLNGPWDELDKAEKRLIQIVIPRLLDALSEGDRKIKPSLIHGDLWEGNIGTAFDGGNVHLFDSAAFYAHNELEVADWRPYYNKISNKIYAKTYLKHYGPSEPKEEWDDRNRLYSIYWNVIYSVNHVAQGKAIRQVAYNDMLFLIDKYAPFPEGERPATLQEAEMASLSSERDHTV</sequence>
<dbReference type="AlphaFoldDB" id="A0A4Q4M9V9"/>
<reference evidence="4" key="1">
    <citation type="journal article" date="2019" name="bioRxiv">
        <title>Genomics, evolutionary history and diagnostics of the Alternaria alternata species group including apple and Asian pear pathotypes.</title>
        <authorList>
            <person name="Armitage A.D."/>
            <person name="Cockerton H.M."/>
            <person name="Sreenivasaprasad S."/>
            <person name="Woodhall J.W."/>
            <person name="Lane C.R."/>
            <person name="Harrison R.J."/>
            <person name="Clarkson J.P."/>
        </authorList>
    </citation>
    <scope>NUCLEOTIDE SEQUENCE [LARGE SCALE GENOMIC DNA]</scope>
    <source>
        <strain evidence="4">FERA 1082</strain>
    </source>
</reference>
<gene>
    <name evidence="3" type="ORF">AA0114_g8264</name>
</gene>
<evidence type="ECO:0000313" key="4">
    <source>
        <dbReference type="Proteomes" id="UP000292402"/>
    </source>
</evidence>
<comment type="caution">
    <text evidence="3">The sequence shown here is derived from an EMBL/GenBank/DDBJ whole genome shotgun (WGS) entry which is preliminary data.</text>
</comment>
<dbReference type="PANTHER" id="PTHR12149:SF8">
    <property type="entry name" value="PROTEIN-RIBULOSAMINE 3-KINASE"/>
    <property type="match status" value="1"/>
</dbReference>
<dbReference type="PANTHER" id="PTHR12149">
    <property type="entry name" value="FRUCTOSAMINE 3 KINASE-RELATED PROTEIN"/>
    <property type="match status" value="1"/>
</dbReference>
<evidence type="ECO:0000313" key="3">
    <source>
        <dbReference type="EMBL" id="RYN46545.1"/>
    </source>
</evidence>
<name>A0A4Q4M9V9_9PLEO</name>
<dbReference type="InterPro" id="IPR016477">
    <property type="entry name" value="Fructo-/Ketosamine-3-kinase"/>
</dbReference>